<comment type="function">
    <text evidence="6">Toxic component of a toxin-antitoxin (TA) system. An RNase.</text>
</comment>
<dbReference type="Proteomes" id="UP000612899">
    <property type="component" value="Unassembled WGS sequence"/>
</dbReference>
<dbReference type="EMBL" id="BONY01000063">
    <property type="protein sequence ID" value="GIH09208.1"/>
    <property type="molecule type" value="Genomic_DNA"/>
</dbReference>
<feature type="binding site" evidence="6">
    <location>
        <position position="92"/>
    </location>
    <ligand>
        <name>Mg(2+)</name>
        <dbReference type="ChEBI" id="CHEBI:18420"/>
    </ligand>
</feature>
<reference evidence="8" key="1">
    <citation type="submission" date="2021-01" db="EMBL/GenBank/DDBJ databases">
        <title>Whole genome shotgun sequence of Rhizocola hellebori NBRC 109834.</title>
        <authorList>
            <person name="Komaki H."/>
            <person name="Tamura T."/>
        </authorList>
    </citation>
    <scope>NUCLEOTIDE SEQUENCE</scope>
    <source>
        <strain evidence="8">NBRC 109834</strain>
    </source>
</reference>
<keyword evidence="1 6" id="KW-1277">Toxin-antitoxin system</keyword>
<comment type="cofactor">
    <cofactor evidence="6">
        <name>Mg(2+)</name>
        <dbReference type="ChEBI" id="CHEBI:18420"/>
    </cofactor>
</comment>
<dbReference type="GO" id="GO:0004540">
    <property type="term" value="F:RNA nuclease activity"/>
    <property type="evidence" value="ECO:0007669"/>
    <property type="project" value="InterPro"/>
</dbReference>
<sequence length="131" mass="14543">MIYLDASALVNLVEENERSRHLRSWLDLNAHLPFATSQITEVELPRTLHRLGHPTPVERAERLMEGLMRVETDVAIRKLAARLPDPFLRSLDALHLSCAAQLGPRLTIVTYDKKMARAAVRSGAVAVSPGA</sequence>
<dbReference type="Pfam" id="PF01850">
    <property type="entry name" value="PIN"/>
    <property type="match status" value="1"/>
</dbReference>
<evidence type="ECO:0000259" key="7">
    <source>
        <dbReference type="Pfam" id="PF01850"/>
    </source>
</evidence>
<keyword evidence="9" id="KW-1185">Reference proteome</keyword>
<keyword evidence="6" id="KW-0800">Toxin</keyword>
<dbReference type="InterPro" id="IPR002716">
    <property type="entry name" value="PIN_dom"/>
</dbReference>
<accession>A0A8J3VKM6</accession>
<comment type="similarity">
    <text evidence="6">Belongs to the PINc/VapC protein family.</text>
</comment>
<dbReference type="EC" id="3.1.-.-" evidence="6"/>
<dbReference type="InterPro" id="IPR022907">
    <property type="entry name" value="VapC_family"/>
</dbReference>
<gene>
    <name evidence="8" type="primary">vapc35</name>
    <name evidence="6" type="synonym">vapC</name>
    <name evidence="8" type="ORF">Rhe02_72750</name>
</gene>
<dbReference type="GO" id="GO:0090729">
    <property type="term" value="F:toxin activity"/>
    <property type="evidence" value="ECO:0007669"/>
    <property type="project" value="UniProtKB-KW"/>
</dbReference>
<keyword evidence="2 6" id="KW-0540">Nuclease</keyword>
<dbReference type="GO" id="GO:0016787">
    <property type="term" value="F:hydrolase activity"/>
    <property type="evidence" value="ECO:0007669"/>
    <property type="project" value="UniProtKB-KW"/>
</dbReference>
<dbReference type="AlphaFoldDB" id="A0A8J3VKM6"/>
<dbReference type="CDD" id="cd09874">
    <property type="entry name" value="PIN_MT3492-like"/>
    <property type="match status" value="1"/>
</dbReference>
<protein>
    <recommendedName>
        <fullName evidence="6">Ribonuclease VapC</fullName>
        <shortName evidence="6">RNase VapC</shortName>
        <ecNumber evidence="6">3.1.-.-</ecNumber>
    </recommendedName>
    <alternativeName>
        <fullName evidence="6">Toxin VapC</fullName>
    </alternativeName>
</protein>
<evidence type="ECO:0000256" key="3">
    <source>
        <dbReference type="ARBA" id="ARBA00022723"/>
    </source>
</evidence>
<dbReference type="SUPFAM" id="SSF88723">
    <property type="entry name" value="PIN domain-like"/>
    <property type="match status" value="1"/>
</dbReference>
<dbReference type="Gene3D" id="3.40.50.1010">
    <property type="entry name" value="5'-nuclease"/>
    <property type="match status" value="1"/>
</dbReference>
<name>A0A8J3VKM6_9ACTN</name>
<organism evidence="8 9">
    <name type="scientific">Rhizocola hellebori</name>
    <dbReference type="NCBI Taxonomy" id="1392758"/>
    <lineage>
        <taxon>Bacteria</taxon>
        <taxon>Bacillati</taxon>
        <taxon>Actinomycetota</taxon>
        <taxon>Actinomycetes</taxon>
        <taxon>Micromonosporales</taxon>
        <taxon>Micromonosporaceae</taxon>
        <taxon>Rhizocola</taxon>
    </lineage>
</organism>
<evidence type="ECO:0000313" key="8">
    <source>
        <dbReference type="EMBL" id="GIH09208.1"/>
    </source>
</evidence>
<evidence type="ECO:0000256" key="1">
    <source>
        <dbReference type="ARBA" id="ARBA00022649"/>
    </source>
</evidence>
<proteinExistence type="inferred from homology"/>
<keyword evidence="5 6" id="KW-0460">Magnesium</keyword>
<evidence type="ECO:0000256" key="4">
    <source>
        <dbReference type="ARBA" id="ARBA00022801"/>
    </source>
</evidence>
<evidence type="ECO:0000256" key="2">
    <source>
        <dbReference type="ARBA" id="ARBA00022722"/>
    </source>
</evidence>
<feature type="binding site" evidence="6">
    <location>
        <position position="5"/>
    </location>
    <ligand>
        <name>Mg(2+)</name>
        <dbReference type="ChEBI" id="CHEBI:18420"/>
    </ligand>
</feature>
<keyword evidence="4 6" id="KW-0378">Hydrolase</keyword>
<feature type="domain" description="PIN" evidence="7">
    <location>
        <begin position="2"/>
        <end position="119"/>
    </location>
</feature>
<dbReference type="RefSeq" id="WP_203912937.1">
    <property type="nucleotide sequence ID" value="NZ_BONY01000063.1"/>
</dbReference>
<keyword evidence="3 6" id="KW-0479">Metal-binding</keyword>
<comment type="caution">
    <text evidence="8">The sequence shown here is derived from an EMBL/GenBank/DDBJ whole genome shotgun (WGS) entry which is preliminary data.</text>
</comment>
<dbReference type="HAMAP" id="MF_00265">
    <property type="entry name" value="VapC_Nob1"/>
    <property type="match status" value="1"/>
</dbReference>
<evidence type="ECO:0000256" key="5">
    <source>
        <dbReference type="ARBA" id="ARBA00022842"/>
    </source>
</evidence>
<dbReference type="InterPro" id="IPR029060">
    <property type="entry name" value="PIN-like_dom_sf"/>
</dbReference>
<evidence type="ECO:0000256" key="6">
    <source>
        <dbReference type="HAMAP-Rule" id="MF_00265"/>
    </source>
</evidence>
<evidence type="ECO:0000313" key="9">
    <source>
        <dbReference type="Proteomes" id="UP000612899"/>
    </source>
</evidence>
<dbReference type="GO" id="GO:0000287">
    <property type="term" value="F:magnesium ion binding"/>
    <property type="evidence" value="ECO:0007669"/>
    <property type="project" value="UniProtKB-UniRule"/>
</dbReference>